<dbReference type="InterPro" id="IPR012965">
    <property type="entry name" value="Msb1/Mug8_dom"/>
</dbReference>
<feature type="compositionally biased region" description="Basic residues" evidence="1">
    <location>
        <begin position="923"/>
        <end position="932"/>
    </location>
</feature>
<dbReference type="Proteomes" id="UP000054251">
    <property type="component" value="Unassembled WGS sequence"/>
</dbReference>
<feature type="compositionally biased region" description="Low complexity" evidence="1">
    <location>
        <begin position="616"/>
        <end position="626"/>
    </location>
</feature>
<feature type="compositionally biased region" description="Basic and acidic residues" evidence="1">
    <location>
        <begin position="553"/>
        <end position="562"/>
    </location>
</feature>
<feature type="region of interest" description="Disordered" evidence="1">
    <location>
        <begin position="811"/>
        <end position="1115"/>
    </location>
</feature>
<sequence length="1282" mass="145793">MEDMELPDIPGSNARNNDGNIIKADQFTRKKLRGILHLITGELKSRGTKTPHIFLPFRSRIDDTKLEQFISRIFPRGELISMYDEVEVVEILRKFDEFTLICGLKYLWSRLTNNEIIGWDVYLEYKRKEKEAGYPKGAFLSIMPKCLSSPAHASIVYDFLDLLISIASNSQYNYLSGRKIAKMSSLWAFNGSTKPHQSPFYDATLSKENTFIDGLEYWKPSSEALFHLLLSFLRAMLPDNETDTLKLPKTLQSLLITNSYPPLENTDSIKSIITIPCVVIKSTKVSSNVYELLSKVRNTISFSKKDSFLSMENYTILKNIFQKSSTNEIVSSLTEESRRILTRLNSDPIDSNYNLYPGWSKPDLVTDPNIPLFSQINIEDVSLQDYYIWTWLSSLASDQTSHNKKLFGRSIVVEASLKGFQKWMIITEQVLDSEEYIRHFNGSSFENNKRVISNESYKNMPLPPPPPPSKDSDLLPKYRFNDDDFKIQVLADDDEYIYPTQVNDEELSDYRKYLESLSESQENELTSIFKQKSSLASNNDKKATHRPPPPPLDTKEVNDRQQHNNNATQLHLTEYDLPPRPYQPHLYETEPHQPNVSPIPDQNNLNAMMRGSKNLSSSSAISSSASQYMTPEGSSSPQKTNDPNPYYTNGSFSPDQVSNSGFKEPYENYETESERYVRLKHQKSEEPYDDYHVAGLNAAKHDYEEQNQIDHYQPPRAYEDNSSSRPVDSHTPHEPIDVHASSPKNKQLSPIPVEKDLPQVIVNHETHFEPARNDQLPVRPKMEVQGISDEVNENHKINDTHMPTMTYHDQTEAYSEQDPTVGDIKKEEKKKKKKHKKKKDQQSPTHNNGLFSPQHESFYGNLPPGPPPLLGVFPPGPPPPGPPPPGIIPPFLESNSSEIPPFFPPGPPPGMNEPVKEPQVQNKTKKRVKKTKQSTAQPQEEGVAESNLMPMEHDKNFNDTKSPQLHFDKSEKNPDTINPQPGFDSPESFQDQVKYNPRKMTPPNNYSEPNLQHQVQHPNIPQQQIQHPNIPQQEIQNPNIPQQHSTTPHIKINNEYQTGPQQARRQSPPQAQSLHLSGPKYTQQMPPNTAHGSRSVPHLMGAPAPHPGSQSAPHLPLQQDYAVQPQTMSPRMRSNSPYINGKPHNNNQARPPQGYPQNPSVQHQHYQPTSNLYVQPPPNVNYYQQPPNVDPNMGHYQSPGPMNSTPMHPQVYYPPGPQHQQYYPPPHPQMVSSQRMPARTYGQPPSNNLLMMNVPSGVKHKKNGKSSKADLRAAFNQSTFGI</sequence>
<feature type="compositionally biased region" description="Polar residues" evidence="1">
    <location>
        <begin position="842"/>
        <end position="855"/>
    </location>
</feature>
<dbReference type="CDD" id="cd04401">
    <property type="entry name" value="RhoGAP_fMSB1"/>
    <property type="match status" value="1"/>
</dbReference>
<keyword evidence="4" id="KW-1185">Reference proteome</keyword>
<dbReference type="InterPro" id="IPR037508">
    <property type="entry name" value="Msb1/Mug8"/>
</dbReference>
<dbReference type="OrthoDB" id="3362494at2759"/>
<feature type="compositionally biased region" description="Basic and acidic residues" evidence="1">
    <location>
        <begin position="727"/>
        <end position="737"/>
    </location>
</feature>
<evidence type="ECO:0000313" key="3">
    <source>
        <dbReference type="EMBL" id="KRZ99406.1"/>
    </source>
</evidence>
<feature type="compositionally biased region" description="Polar residues" evidence="1">
    <location>
        <begin position="592"/>
        <end position="606"/>
    </location>
</feature>
<reference evidence="3 4" key="1">
    <citation type="submission" date="2015-11" db="EMBL/GenBank/DDBJ databases">
        <title>The genome of Debaryomyces fabryi.</title>
        <authorList>
            <person name="Tafer H."/>
            <person name="Lopandic K."/>
        </authorList>
    </citation>
    <scope>NUCLEOTIDE SEQUENCE [LARGE SCALE GENOMIC DNA]</scope>
    <source>
        <strain evidence="3 4">CBS 789</strain>
    </source>
</reference>
<dbReference type="EMBL" id="LMYN01000146">
    <property type="protein sequence ID" value="KRZ99406.1"/>
    <property type="molecule type" value="Genomic_DNA"/>
</dbReference>
<dbReference type="GeneID" id="26841852"/>
<feature type="compositionally biased region" description="Pro residues" evidence="1">
    <location>
        <begin position="901"/>
        <end position="911"/>
    </location>
</feature>
<evidence type="ECO:0000259" key="2">
    <source>
        <dbReference type="Pfam" id="PF08101"/>
    </source>
</evidence>
<feature type="region of interest" description="Disordered" evidence="1">
    <location>
        <begin position="714"/>
        <end position="755"/>
    </location>
</feature>
<accession>A0A0V1PTU1</accession>
<feature type="compositionally biased region" description="Polar residues" evidence="1">
    <location>
        <begin position="627"/>
        <end position="661"/>
    </location>
</feature>
<feature type="compositionally biased region" description="Polar residues" evidence="1">
    <location>
        <begin position="1002"/>
        <end position="1011"/>
    </location>
</feature>
<dbReference type="PANTHER" id="PTHR28093">
    <property type="entry name" value="MORPHOGENESIS-RELATED PROTEIN MSB1"/>
    <property type="match status" value="1"/>
</dbReference>
<organism evidence="3 4">
    <name type="scientific">Debaryomyces fabryi</name>
    <dbReference type="NCBI Taxonomy" id="58627"/>
    <lineage>
        <taxon>Eukaryota</taxon>
        <taxon>Fungi</taxon>
        <taxon>Dikarya</taxon>
        <taxon>Ascomycota</taxon>
        <taxon>Saccharomycotina</taxon>
        <taxon>Pichiomycetes</taxon>
        <taxon>Debaryomycetaceae</taxon>
        <taxon>Debaryomyces</taxon>
    </lineage>
</organism>
<feature type="compositionally biased region" description="Basic residues" evidence="1">
    <location>
        <begin position="828"/>
        <end position="839"/>
    </location>
</feature>
<feature type="compositionally biased region" description="Low complexity" evidence="1">
    <location>
        <begin position="1012"/>
        <end position="1044"/>
    </location>
</feature>
<feature type="region of interest" description="Disordered" evidence="1">
    <location>
        <begin position="1127"/>
        <end position="1172"/>
    </location>
</feature>
<dbReference type="GO" id="GO:0005934">
    <property type="term" value="C:cellular bud tip"/>
    <property type="evidence" value="ECO:0007669"/>
    <property type="project" value="TreeGrafter"/>
</dbReference>
<name>A0A0V1PTU1_9ASCO</name>
<proteinExistence type="predicted"/>
<feature type="region of interest" description="Disordered" evidence="1">
    <location>
        <begin position="532"/>
        <end position="674"/>
    </location>
</feature>
<comment type="caution">
    <text evidence="3">The sequence shown here is derived from an EMBL/GenBank/DDBJ whole genome shotgun (WGS) entry which is preliminary data.</text>
</comment>
<evidence type="ECO:0000256" key="1">
    <source>
        <dbReference type="SAM" id="MobiDB-lite"/>
    </source>
</evidence>
<dbReference type="GO" id="GO:0005935">
    <property type="term" value="C:cellular bud neck"/>
    <property type="evidence" value="ECO:0007669"/>
    <property type="project" value="TreeGrafter"/>
</dbReference>
<feature type="compositionally biased region" description="Polar residues" evidence="1">
    <location>
        <begin position="1080"/>
        <end position="1092"/>
    </location>
</feature>
<feature type="compositionally biased region" description="Low complexity" evidence="1">
    <location>
        <begin position="1060"/>
        <end position="1073"/>
    </location>
</feature>
<dbReference type="PANTHER" id="PTHR28093:SF1">
    <property type="entry name" value="MORPHOGENESIS-RELATED PROTEIN MSB1"/>
    <property type="match status" value="1"/>
</dbReference>
<feature type="domain" description="Meiotically up-regulated protein Msb1/Mug8" evidence="2">
    <location>
        <begin position="26"/>
        <end position="429"/>
    </location>
</feature>
<feature type="region of interest" description="Disordered" evidence="1">
    <location>
        <begin position="455"/>
        <end position="475"/>
    </location>
</feature>
<dbReference type="RefSeq" id="XP_015465509.1">
    <property type="nucleotide sequence ID" value="XM_015613672.1"/>
</dbReference>
<protein>
    <recommendedName>
        <fullName evidence="2">Meiotically up-regulated protein Msb1/Mug8 domain-containing protein</fullName>
    </recommendedName>
</protein>
<gene>
    <name evidence="3" type="ORF">AC631_04843</name>
</gene>
<feature type="compositionally biased region" description="Pro residues" evidence="1">
    <location>
        <begin position="863"/>
        <end position="888"/>
    </location>
</feature>
<evidence type="ECO:0000313" key="4">
    <source>
        <dbReference type="Proteomes" id="UP000054251"/>
    </source>
</evidence>
<dbReference type="Pfam" id="PF08101">
    <property type="entry name" value="Msb1-Mug8_dom"/>
    <property type="match status" value="1"/>
</dbReference>